<dbReference type="Proteomes" id="UP000763505">
    <property type="component" value="Unassembled WGS sequence"/>
</dbReference>
<dbReference type="EMBL" id="DYYI01000027">
    <property type="protein sequence ID" value="HJE19296.1"/>
    <property type="molecule type" value="Genomic_DNA"/>
</dbReference>
<reference evidence="2" key="1">
    <citation type="journal article" date="2021" name="PeerJ">
        <title>Extensive microbial diversity within the chicken gut microbiome revealed by metagenomics and culture.</title>
        <authorList>
            <person name="Gilroy R."/>
            <person name="Ravi A."/>
            <person name="Getino M."/>
            <person name="Pursley I."/>
            <person name="Horton D.L."/>
            <person name="Alikhan N.F."/>
            <person name="Baker D."/>
            <person name="Gharbi K."/>
            <person name="Hall N."/>
            <person name="Watson M."/>
            <person name="Adriaenssens E.M."/>
            <person name="Foster-Nyarko E."/>
            <person name="Jarju S."/>
            <person name="Secka A."/>
            <person name="Antonio M."/>
            <person name="Oren A."/>
            <person name="Chaudhuri R.R."/>
            <person name="La Ragione R."/>
            <person name="Hildebrand F."/>
            <person name="Pallen M.J."/>
        </authorList>
    </citation>
    <scope>NUCLEOTIDE SEQUENCE</scope>
    <source>
        <strain evidence="2">6019</strain>
    </source>
</reference>
<accession>A0A921B6V0</accession>
<dbReference type="SUPFAM" id="SSF51735">
    <property type="entry name" value="NAD(P)-binding Rossmann-fold domains"/>
    <property type="match status" value="1"/>
</dbReference>
<comment type="caution">
    <text evidence="2">The sequence shown here is derived from an EMBL/GenBank/DDBJ whole genome shotgun (WGS) entry which is preliminary data.</text>
</comment>
<organism evidence="2 3">
    <name type="scientific">Aliicoccus persicus</name>
    <dbReference type="NCBI Taxonomy" id="930138"/>
    <lineage>
        <taxon>Bacteria</taxon>
        <taxon>Bacillati</taxon>
        <taxon>Bacillota</taxon>
        <taxon>Bacilli</taxon>
        <taxon>Bacillales</taxon>
        <taxon>Staphylococcaceae</taxon>
        <taxon>Aliicoccus</taxon>
    </lineage>
</organism>
<dbReference type="InterPro" id="IPR016040">
    <property type="entry name" value="NAD(P)-bd_dom"/>
</dbReference>
<dbReference type="PANTHER" id="PTHR15020">
    <property type="entry name" value="FLAVIN REDUCTASE-RELATED"/>
    <property type="match status" value="1"/>
</dbReference>
<sequence length="219" mass="23538">MKVAIIGANGNVGRRLGKILSEHNHEPIGFIRDEAQSKDLEALGMKTKVVDMMETTTDGYAEHFKGLDAVVFSAGAGGKGLHLTQAIDGEGAEKVIHAAETAGVNRFLMVSAFLDAGRDSDTTESLELYMKMKRRADVTLVNSTLNWTILRPGGLTNDEGNGNVTLGAAVTNGYVTRDHVAQVLAELLEHDDTGRLILELVDGDTPVSEAVENVRRPLK</sequence>
<evidence type="ECO:0000259" key="1">
    <source>
        <dbReference type="Pfam" id="PF13460"/>
    </source>
</evidence>
<dbReference type="PANTHER" id="PTHR15020:SF50">
    <property type="entry name" value="UPF0659 PROTEIN YMR090W"/>
    <property type="match status" value="1"/>
</dbReference>
<protein>
    <submittedName>
        <fullName evidence="2">SDR family oxidoreductase</fullName>
    </submittedName>
</protein>
<evidence type="ECO:0000313" key="2">
    <source>
        <dbReference type="EMBL" id="HJE19296.1"/>
    </source>
</evidence>
<evidence type="ECO:0000313" key="3">
    <source>
        <dbReference type="Proteomes" id="UP000763505"/>
    </source>
</evidence>
<dbReference type="CDD" id="cd05243">
    <property type="entry name" value="SDR_a5"/>
    <property type="match status" value="1"/>
</dbReference>
<dbReference type="AlphaFoldDB" id="A0A921B6V0"/>
<dbReference type="Pfam" id="PF13460">
    <property type="entry name" value="NAD_binding_10"/>
    <property type="match status" value="1"/>
</dbReference>
<dbReference type="Gene3D" id="3.40.50.720">
    <property type="entry name" value="NAD(P)-binding Rossmann-like Domain"/>
    <property type="match status" value="1"/>
</dbReference>
<name>A0A921B6V0_9STAP</name>
<gene>
    <name evidence="2" type="ORF">K8V35_02965</name>
</gene>
<dbReference type="InterPro" id="IPR036291">
    <property type="entry name" value="NAD(P)-bd_dom_sf"/>
</dbReference>
<feature type="domain" description="NAD(P)-binding" evidence="1">
    <location>
        <begin position="7"/>
        <end position="190"/>
    </location>
</feature>
<proteinExistence type="predicted"/>
<reference evidence="2" key="2">
    <citation type="submission" date="2021-09" db="EMBL/GenBank/DDBJ databases">
        <authorList>
            <person name="Gilroy R."/>
        </authorList>
    </citation>
    <scope>NUCLEOTIDE SEQUENCE</scope>
    <source>
        <strain evidence="2">6019</strain>
    </source>
</reference>